<name>A0A9P8TBR4_9ASCO</name>
<sequence>MTNPSKVFYKGQYKDFIVFTENDDIVDKYFKDSTIPLVDVVGTFKVFTTESGRGVEGVIHEASKQDLENEFGNGAKDDSIIEKILKEGQNKSNTNINKNSYNSTNDSYTGRF</sequence>
<comment type="caution">
    <text evidence="3">The sequence shown here is derived from an EMBL/GenBank/DDBJ whole genome shotgun (WGS) entry which is preliminary data.</text>
</comment>
<organism evidence="3 4">
    <name type="scientific">Wickerhamomyces mucosus</name>
    <dbReference type="NCBI Taxonomy" id="1378264"/>
    <lineage>
        <taxon>Eukaryota</taxon>
        <taxon>Fungi</taxon>
        <taxon>Dikarya</taxon>
        <taxon>Ascomycota</taxon>
        <taxon>Saccharomycotina</taxon>
        <taxon>Saccharomycetes</taxon>
        <taxon>Phaffomycetales</taxon>
        <taxon>Wickerhamomycetaceae</taxon>
        <taxon>Wickerhamomyces</taxon>
    </lineage>
</organism>
<dbReference type="OrthoDB" id="2567806at2759"/>
<evidence type="ECO:0000313" key="3">
    <source>
        <dbReference type="EMBL" id="KAH3673276.1"/>
    </source>
</evidence>
<feature type="region of interest" description="Disordered" evidence="1">
    <location>
        <begin position="91"/>
        <end position="112"/>
    </location>
</feature>
<gene>
    <name evidence="3" type="ORF">WICMUC_003735</name>
</gene>
<dbReference type="SUPFAM" id="SSF89895">
    <property type="entry name" value="FYSH domain"/>
    <property type="match status" value="1"/>
</dbReference>
<reference evidence="3" key="2">
    <citation type="submission" date="2021-01" db="EMBL/GenBank/DDBJ databases">
        <authorList>
            <person name="Schikora-Tamarit M.A."/>
        </authorList>
    </citation>
    <scope>NUCLEOTIDE SEQUENCE</scope>
    <source>
        <strain evidence="3">CBS6341</strain>
    </source>
</reference>
<evidence type="ECO:0000259" key="2">
    <source>
        <dbReference type="Pfam" id="PF01172"/>
    </source>
</evidence>
<proteinExistence type="predicted"/>
<evidence type="ECO:0000256" key="1">
    <source>
        <dbReference type="SAM" id="MobiDB-lite"/>
    </source>
</evidence>
<dbReference type="EMBL" id="JAEUBF010001028">
    <property type="protein sequence ID" value="KAH3673276.1"/>
    <property type="molecule type" value="Genomic_DNA"/>
</dbReference>
<dbReference type="Proteomes" id="UP000769528">
    <property type="component" value="Unassembled WGS sequence"/>
</dbReference>
<keyword evidence="4" id="KW-1185">Reference proteome</keyword>
<dbReference type="AlphaFoldDB" id="A0A9P8TBR4"/>
<dbReference type="InterPro" id="IPR019783">
    <property type="entry name" value="SDO1/SBDS_N"/>
</dbReference>
<evidence type="ECO:0000313" key="4">
    <source>
        <dbReference type="Proteomes" id="UP000769528"/>
    </source>
</evidence>
<feature type="domain" description="Ribosome maturation protein SDO1/SBDS N-terminal" evidence="2">
    <location>
        <begin position="3"/>
        <end position="95"/>
    </location>
</feature>
<dbReference type="Gene3D" id="3.30.1250.10">
    <property type="entry name" value="Ribosome maturation protein SBDS, N-terminal domain"/>
    <property type="match status" value="1"/>
</dbReference>
<protein>
    <recommendedName>
        <fullName evidence="2">Ribosome maturation protein SDO1/SBDS N-terminal domain-containing protein</fullName>
    </recommendedName>
</protein>
<reference evidence="3" key="1">
    <citation type="journal article" date="2021" name="Open Biol.">
        <title>Shared evolutionary footprints suggest mitochondrial oxidative damage underlies multiple complex I losses in fungi.</title>
        <authorList>
            <person name="Schikora-Tamarit M.A."/>
            <person name="Marcet-Houben M."/>
            <person name="Nosek J."/>
            <person name="Gabaldon T."/>
        </authorList>
    </citation>
    <scope>NUCLEOTIDE SEQUENCE</scope>
    <source>
        <strain evidence="3">CBS6341</strain>
    </source>
</reference>
<dbReference type="InterPro" id="IPR036786">
    <property type="entry name" value="Ribosome_mat_SBDS_N_sf"/>
</dbReference>
<accession>A0A9P8TBR4</accession>
<dbReference type="Pfam" id="PF01172">
    <property type="entry name" value="SBDS_N"/>
    <property type="match status" value="1"/>
</dbReference>